<evidence type="ECO:0000256" key="1">
    <source>
        <dbReference type="ARBA" id="ARBA00023015"/>
    </source>
</evidence>
<dbReference type="RefSeq" id="WP_344191158.1">
    <property type="nucleotide sequence ID" value="NZ_BAAARN010000001.1"/>
</dbReference>
<dbReference type="Gene3D" id="3.40.50.280">
    <property type="entry name" value="Cobalamin-binding domain"/>
    <property type="match status" value="1"/>
</dbReference>
<dbReference type="EMBL" id="BAAARN010000001">
    <property type="protein sequence ID" value="GAA2733518.1"/>
    <property type="molecule type" value="Genomic_DNA"/>
</dbReference>
<gene>
    <name evidence="6" type="ORF">GCM10009867_11650</name>
</gene>
<dbReference type="PANTHER" id="PTHR30204">
    <property type="entry name" value="REDOX-CYCLING DRUG-SENSING TRANSCRIPTIONAL ACTIVATOR SOXR"/>
    <property type="match status" value="1"/>
</dbReference>
<evidence type="ECO:0000256" key="2">
    <source>
        <dbReference type="ARBA" id="ARBA00023125"/>
    </source>
</evidence>
<evidence type="ECO:0000259" key="4">
    <source>
        <dbReference type="PROSITE" id="PS50937"/>
    </source>
</evidence>
<dbReference type="Gene3D" id="1.10.1240.10">
    <property type="entry name" value="Methionine synthase domain"/>
    <property type="match status" value="1"/>
</dbReference>
<keyword evidence="2" id="KW-0238">DNA-binding</keyword>
<dbReference type="SUPFAM" id="SSF52242">
    <property type="entry name" value="Cobalamin (vitamin B12)-binding domain"/>
    <property type="match status" value="1"/>
</dbReference>
<comment type="caution">
    <text evidence="6">The sequence shown here is derived from an EMBL/GenBank/DDBJ whole genome shotgun (WGS) entry which is preliminary data.</text>
</comment>
<keyword evidence="7" id="KW-1185">Reference proteome</keyword>
<sequence length="292" mass="31168">MYTISHAARLTGVPAATLRVWERRYGLVAPIRTDGGYRLYDERALQVVRAMSSLVAAGWAPKQAADHLLSDEGGVPPAQAPEPATDQEFDALARGAAALDPVAVSAAMDDAFSRGTFEDVVDSWLMPSLQVVGTWWRDGRVDVAGEHVVSATVHRHLGAAMEATPFRSSGPLLAVGLARGSHHELGVLAFSVVLRRRGARVVYLGTDLPAQDWVNVVRRRSPVAAVVGAPMRTDVIAVRETADALRANHAGFPVYVGGGAQDEVGHGTIALGHTIRDAADRLEVDLGLDLRR</sequence>
<evidence type="ECO:0000313" key="7">
    <source>
        <dbReference type="Proteomes" id="UP001501326"/>
    </source>
</evidence>
<protein>
    <submittedName>
        <fullName evidence="6">Cobalamin-dependent protein</fullName>
    </submittedName>
</protein>
<dbReference type="InterPro" id="IPR036724">
    <property type="entry name" value="Cobalamin-bd_sf"/>
</dbReference>
<evidence type="ECO:0000313" key="6">
    <source>
        <dbReference type="EMBL" id="GAA2733518.1"/>
    </source>
</evidence>
<dbReference type="PROSITE" id="PS51332">
    <property type="entry name" value="B12_BINDING"/>
    <property type="match status" value="1"/>
</dbReference>
<dbReference type="InterPro" id="IPR009061">
    <property type="entry name" value="DNA-bd_dom_put_sf"/>
</dbReference>
<proteinExistence type="predicted"/>
<dbReference type="PANTHER" id="PTHR30204:SF67">
    <property type="entry name" value="HTH-TYPE TRANSCRIPTIONAL REGULATOR MLRA-RELATED"/>
    <property type="match status" value="1"/>
</dbReference>
<dbReference type="PROSITE" id="PS50937">
    <property type="entry name" value="HTH_MERR_2"/>
    <property type="match status" value="1"/>
</dbReference>
<dbReference type="Gene3D" id="1.10.1660.10">
    <property type="match status" value="1"/>
</dbReference>
<keyword evidence="3" id="KW-0804">Transcription</keyword>
<dbReference type="InterPro" id="IPR047057">
    <property type="entry name" value="MerR_fam"/>
</dbReference>
<dbReference type="Pfam" id="PF02310">
    <property type="entry name" value="B12-binding"/>
    <property type="match status" value="1"/>
</dbReference>
<name>A0ABN3UIP2_9MICO</name>
<dbReference type="SUPFAM" id="SSF46955">
    <property type="entry name" value="Putative DNA-binding domain"/>
    <property type="match status" value="1"/>
</dbReference>
<dbReference type="InterPro" id="IPR036594">
    <property type="entry name" value="Meth_synthase_dom"/>
</dbReference>
<accession>A0ABN3UIP2</accession>
<dbReference type="Pfam" id="PF02607">
    <property type="entry name" value="B12-binding_2"/>
    <property type="match status" value="1"/>
</dbReference>
<organism evidence="6 7">
    <name type="scientific">Pedococcus aerophilus</name>
    <dbReference type="NCBI Taxonomy" id="436356"/>
    <lineage>
        <taxon>Bacteria</taxon>
        <taxon>Bacillati</taxon>
        <taxon>Actinomycetota</taxon>
        <taxon>Actinomycetes</taxon>
        <taxon>Micrococcales</taxon>
        <taxon>Intrasporangiaceae</taxon>
        <taxon>Pedococcus</taxon>
    </lineage>
</organism>
<reference evidence="6 7" key="1">
    <citation type="journal article" date="2019" name="Int. J. Syst. Evol. Microbiol.">
        <title>The Global Catalogue of Microorganisms (GCM) 10K type strain sequencing project: providing services to taxonomists for standard genome sequencing and annotation.</title>
        <authorList>
            <consortium name="The Broad Institute Genomics Platform"/>
            <consortium name="The Broad Institute Genome Sequencing Center for Infectious Disease"/>
            <person name="Wu L."/>
            <person name="Ma J."/>
        </authorList>
    </citation>
    <scope>NUCLEOTIDE SEQUENCE [LARGE SCALE GENOMIC DNA]</scope>
    <source>
        <strain evidence="6 7">JCM 16378</strain>
    </source>
</reference>
<dbReference type="SMART" id="SM00422">
    <property type="entry name" value="HTH_MERR"/>
    <property type="match status" value="1"/>
</dbReference>
<feature type="domain" description="B12-binding" evidence="5">
    <location>
        <begin position="170"/>
        <end position="292"/>
    </location>
</feature>
<dbReference type="Proteomes" id="UP001501326">
    <property type="component" value="Unassembled WGS sequence"/>
</dbReference>
<dbReference type="InterPro" id="IPR006158">
    <property type="entry name" value="Cobalamin-bd"/>
</dbReference>
<dbReference type="InterPro" id="IPR000551">
    <property type="entry name" value="MerR-type_HTH_dom"/>
</dbReference>
<dbReference type="CDD" id="cd01104">
    <property type="entry name" value="HTH_MlrA-CarA"/>
    <property type="match status" value="1"/>
</dbReference>
<dbReference type="Pfam" id="PF13411">
    <property type="entry name" value="MerR_1"/>
    <property type="match status" value="1"/>
</dbReference>
<evidence type="ECO:0000259" key="5">
    <source>
        <dbReference type="PROSITE" id="PS51332"/>
    </source>
</evidence>
<dbReference type="InterPro" id="IPR003759">
    <property type="entry name" value="Cbl-bd_cap"/>
</dbReference>
<feature type="domain" description="HTH merR-type" evidence="4">
    <location>
        <begin position="1"/>
        <end position="70"/>
    </location>
</feature>
<evidence type="ECO:0000256" key="3">
    <source>
        <dbReference type="ARBA" id="ARBA00023163"/>
    </source>
</evidence>
<keyword evidence="1" id="KW-0805">Transcription regulation</keyword>